<dbReference type="Proteomes" id="UP001500058">
    <property type="component" value="Unassembled WGS sequence"/>
</dbReference>
<dbReference type="InterPro" id="IPR032675">
    <property type="entry name" value="LRR_dom_sf"/>
</dbReference>
<dbReference type="SUPFAM" id="SSF52058">
    <property type="entry name" value="L domain-like"/>
    <property type="match status" value="1"/>
</dbReference>
<protein>
    <recommendedName>
        <fullName evidence="1">Knr4/Smi1-like domain-containing protein</fullName>
    </recommendedName>
</protein>
<gene>
    <name evidence="2" type="ORF">GCM10010420_12650</name>
</gene>
<evidence type="ECO:0000313" key="3">
    <source>
        <dbReference type="Proteomes" id="UP001500058"/>
    </source>
</evidence>
<dbReference type="Pfam" id="PF09346">
    <property type="entry name" value="SMI1_KNR4"/>
    <property type="match status" value="1"/>
</dbReference>
<accession>A0ABN3HYL6</accession>
<dbReference type="PANTHER" id="PTHR47432">
    <property type="entry name" value="CELL WALL ASSEMBLY REGULATOR SMI1"/>
    <property type="match status" value="1"/>
</dbReference>
<dbReference type="PANTHER" id="PTHR47432:SF1">
    <property type="entry name" value="CELL WALL ASSEMBLY REGULATOR SMI1"/>
    <property type="match status" value="1"/>
</dbReference>
<dbReference type="InterPro" id="IPR037883">
    <property type="entry name" value="Knr4/Smi1-like_sf"/>
</dbReference>
<comment type="caution">
    <text evidence="2">The sequence shown here is derived from an EMBL/GenBank/DDBJ whole genome shotgun (WGS) entry which is preliminary data.</text>
</comment>
<dbReference type="SUPFAM" id="SSF160631">
    <property type="entry name" value="SMI1/KNR4-like"/>
    <property type="match status" value="1"/>
</dbReference>
<dbReference type="InterPro" id="IPR051873">
    <property type="entry name" value="KNR4/SMI1_regulator"/>
</dbReference>
<evidence type="ECO:0000313" key="2">
    <source>
        <dbReference type="EMBL" id="GAA2390372.1"/>
    </source>
</evidence>
<dbReference type="Gene3D" id="3.80.10.10">
    <property type="entry name" value="Ribonuclease Inhibitor"/>
    <property type="match status" value="1"/>
</dbReference>
<feature type="domain" description="Knr4/Smi1-like" evidence="1">
    <location>
        <begin position="161"/>
        <end position="308"/>
    </location>
</feature>
<organism evidence="2 3">
    <name type="scientific">Streptomyces glaucosporus</name>
    <dbReference type="NCBI Taxonomy" id="284044"/>
    <lineage>
        <taxon>Bacteria</taxon>
        <taxon>Bacillati</taxon>
        <taxon>Actinomycetota</taxon>
        <taxon>Actinomycetes</taxon>
        <taxon>Kitasatosporales</taxon>
        <taxon>Streptomycetaceae</taxon>
        <taxon>Streptomyces</taxon>
    </lineage>
</organism>
<dbReference type="InterPro" id="IPR018958">
    <property type="entry name" value="Knr4/Smi1-like_dom"/>
</dbReference>
<reference evidence="2 3" key="1">
    <citation type="journal article" date="2019" name="Int. J. Syst. Evol. Microbiol.">
        <title>The Global Catalogue of Microorganisms (GCM) 10K type strain sequencing project: providing services to taxonomists for standard genome sequencing and annotation.</title>
        <authorList>
            <consortium name="The Broad Institute Genomics Platform"/>
            <consortium name="The Broad Institute Genome Sequencing Center for Infectious Disease"/>
            <person name="Wu L."/>
            <person name="Ma J."/>
        </authorList>
    </citation>
    <scope>NUCLEOTIDE SEQUENCE [LARGE SCALE GENOMIC DNA]</scope>
    <source>
        <strain evidence="2 3">JCM 6921</strain>
    </source>
</reference>
<dbReference type="RefSeq" id="WP_344629861.1">
    <property type="nucleotide sequence ID" value="NZ_BAAATJ010000004.1"/>
</dbReference>
<evidence type="ECO:0000259" key="1">
    <source>
        <dbReference type="SMART" id="SM00860"/>
    </source>
</evidence>
<name>A0ABN3HYL6_9ACTN</name>
<proteinExistence type="predicted"/>
<sequence length="519" mass="56025">MVEQAAHRMAERIAANAPEDWTRAVFSGHAGSGGSGITGGYTLHGAHVPGGRPDLHPLLRELAEAVRDDRGWDPVAWEMECLPSGEYRLVTFTGAVSRVPEYGGGYEIVLDPDHRLPQPGLRQEGSTAAPAGDPELAATRFRAYLERRAAILGHSEELPPPVTAAALDEAERRIGRPLPADLRALYLIADGDGIEYRHRYLIGNYGWLPLEGLVAECTEWRDWQDRPWHGWDLEWDAVVFDTTPADTVRRCGDHPGWIRFATGEDGNFLAVDMDPARDGRPGQVILTGRDYDEGPEYVADSVTSLLQEHLELLEQGSYEKYDDRISLNEPAGDPGTRQIIGGIPDEVPPTLQAIHINDAAGTVDLTPLTAAPGLRCLHLNRSTTADLTPVRGLPVESLRVTLDGGDLAPLAGHPHLASLSLDTTAPVDLTPLRTAPNLHGLDLSGAETSDLAVLAGLSGLRYLALTRRQWATLCDRREVPPALAAVRLAGDDVTFEEALALALRLGLGTGSALRVTGSL</sequence>
<keyword evidence="3" id="KW-1185">Reference proteome</keyword>
<dbReference type="SMART" id="SM00860">
    <property type="entry name" value="SMI1_KNR4"/>
    <property type="match status" value="1"/>
</dbReference>
<dbReference type="EMBL" id="BAAATJ010000004">
    <property type="protein sequence ID" value="GAA2390372.1"/>
    <property type="molecule type" value="Genomic_DNA"/>
</dbReference>